<name>A0ABN6H2U5_9BACT</name>
<dbReference type="SUPFAM" id="SSF49899">
    <property type="entry name" value="Concanavalin A-like lectins/glucanases"/>
    <property type="match status" value="1"/>
</dbReference>
<keyword evidence="1" id="KW-0472">Membrane</keyword>
<evidence type="ECO:0000313" key="3">
    <source>
        <dbReference type="EMBL" id="BCX46889.1"/>
    </source>
</evidence>
<sequence>MLSELEAGTLSPEDHARLEELLGTSRQARREYFRYFELSAILHQEAGMEREEGVLPTLQSDWASRRMVQRSLMAAAAILILVAALMTLLKLRAPTPEAIALEATPGALWSVRSGSGEEESQGRGFEAGTVLVVSTGVVSAESAAGTQVLVQGPARVKVLGLRHFELEEGWLWVDAKADQESVRIEVGPYVVRDIGTRFGVRHVPDEGIEVHVFEGEVEVSNQKGERVSLLRPKRIAFRLDAESALVPIPLGSDPFPGIEDLLDAPASYRTVIRGQHPAAYWQLDESEPGPIRNVVSGEDHGTAEPDARMGQPGVRPADGFGGFNDKNLGVRLPGSSVRSLLRGMDGPNGVSLREGAASFWIRRDADMTQGEILWHAGETSSGGFGPELEMQAFLSADGRLGFFIENGRHDVLLKSPRSYADGDWHHVAVSWNSQQVSLYADGLLAAIDTLPRRDDSNVFRGIEVRFGKPGIVAHKDGGKPDLQSFHGWVDEVALWDRGLAPAEISAQFRAARPAVPAPD</sequence>
<dbReference type="Pfam" id="PF04773">
    <property type="entry name" value="FecR"/>
    <property type="match status" value="1"/>
</dbReference>
<dbReference type="PANTHER" id="PTHR30273:SF2">
    <property type="entry name" value="PROTEIN FECR"/>
    <property type="match status" value="1"/>
</dbReference>
<dbReference type="Proteomes" id="UP001374893">
    <property type="component" value="Chromosome"/>
</dbReference>
<evidence type="ECO:0000313" key="4">
    <source>
        <dbReference type="Proteomes" id="UP001374893"/>
    </source>
</evidence>
<dbReference type="InterPro" id="IPR013320">
    <property type="entry name" value="ConA-like_dom_sf"/>
</dbReference>
<proteinExistence type="predicted"/>
<protein>
    <recommendedName>
        <fullName evidence="2">Laminin G domain-containing protein</fullName>
    </recommendedName>
</protein>
<feature type="domain" description="Laminin G" evidence="2">
    <location>
        <begin position="353"/>
        <end position="497"/>
    </location>
</feature>
<keyword evidence="4" id="KW-1185">Reference proteome</keyword>
<accession>A0ABN6H2U5</accession>
<keyword evidence="1" id="KW-1133">Transmembrane helix</keyword>
<reference evidence="3 4" key="1">
    <citation type="submission" date="2021-06" db="EMBL/GenBank/DDBJ databases">
        <title>Complete genome of Haloferula helveola possessing various polysaccharide degrading enzymes.</title>
        <authorList>
            <person name="Takami H."/>
            <person name="Huang C."/>
            <person name="Hamasaki K."/>
        </authorList>
    </citation>
    <scope>NUCLEOTIDE SEQUENCE [LARGE SCALE GENOMIC DNA]</scope>
    <source>
        <strain evidence="3 4">CN-1</strain>
    </source>
</reference>
<dbReference type="InterPro" id="IPR012373">
    <property type="entry name" value="Ferrdict_sens_TM"/>
</dbReference>
<dbReference type="InterPro" id="IPR001791">
    <property type="entry name" value="Laminin_G"/>
</dbReference>
<organism evidence="3 4">
    <name type="scientific">Haloferula helveola</name>
    <dbReference type="NCBI Taxonomy" id="490095"/>
    <lineage>
        <taxon>Bacteria</taxon>
        <taxon>Pseudomonadati</taxon>
        <taxon>Verrucomicrobiota</taxon>
        <taxon>Verrucomicrobiia</taxon>
        <taxon>Verrucomicrobiales</taxon>
        <taxon>Verrucomicrobiaceae</taxon>
        <taxon>Haloferula</taxon>
    </lineage>
</organism>
<evidence type="ECO:0000256" key="1">
    <source>
        <dbReference type="SAM" id="Phobius"/>
    </source>
</evidence>
<dbReference type="Gene3D" id="2.60.120.200">
    <property type="match status" value="1"/>
</dbReference>
<dbReference type="CDD" id="cd00110">
    <property type="entry name" value="LamG"/>
    <property type="match status" value="1"/>
</dbReference>
<dbReference type="PANTHER" id="PTHR30273">
    <property type="entry name" value="PERIPLASMIC SIGNAL SENSOR AND SIGMA FACTOR ACTIVATOR FECR-RELATED"/>
    <property type="match status" value="1"/>
</dbReference>
<evidence type="ECO:0000259" key="2">
    <source>
        <dbReference type="SMART" id="SM00282"/>
    </source>
</evidence>
<dbReference type="SMART" id="SM00282">
    <property type="entry name" value="LamG"/>
    <property type="match status" value="1"/>
</dbReference>
<keyword evidence="1" id="KW-0812">Transmembrane</keyword>
<dbReference type="Gene3D" id="2.60.120.1440">
    <property type="match status" value="1"/>
</dbReference>
<dbReference type="Pfam" id="PF13385">
    <property type="entry name" value="Laminin_G_3"/>
    <property type="match status" value="1"/>
</dbReference>
<dbReference type="InterPro" id="IPR006860">
    <property type="entry name" value="FecR"/>
</dbReference>
<gene>
    <name evidence="3" type="ORF">HAHE_07970</name>
</gene>
<feature type="transmembrane region" description="Helical" evidence="1">
    <location>
        <begin position="72"/>
        <end position="89"/>
    </location>
</feature>
<dbReference type="EMBL" id="AP024702">
    <property type="protein sequence ID" value="BCX46889.1"/>
    <property type="molecule type" value="Genomic_DNA"/>
</dbReference>